<name>E7N452_9FIRM</name>
<dbReference type="EMBL" id="AECV01000041">
    <property type="protein sequence ID" value="EFW29093.1"/>
    <property type="molecule type" value="Genomic_DNA"/>
</dbReference>
<proteinExistence type="predicted"/>
<evidence type="ECO:0000313" key="6">
    <source>
        <dbReference type="EMBL" id="EFW29093.1"/>
    </source>
</evidence>
<evidence type="ECO:0000256" key="4">
    <source>
        <dbReference type="ARBA" id="ARBA00023136"/>
    </source>
</evidence>
<comment type="subcellular location">
    <subcellularLocation>
        <location evidence="1">Membrane</location>
        <topology evidence="1">Multi-pass membrane protein</topology>
    </subcellularLocation>
</comment>
<dbReference type="AlphaFoldDB" id="E7N452"/>
<protein>
    <recommendedName>
        <fullName evidence="8">Toxin secretion/phage lysis holin</fullName>
    </recommendedName>
</protein>
<feature type="transmembrane region" description="Helical" evidence="5">
    <location>
        <begin position="100"/>
        <end position="117"/>
    </location>
</feature>
<dbReference type="GO" id="GO:0016020">
    <property type="term" value="C:membrane"/>
    <property type="evidence" value="ECO:0007669"/>
    <property type="project" value="UniProtKB-SubCell"/>
</dbReference>
<keyword evidence="7" id="KW-1185">Reference proteome</keyword>
<organism evidence="6 7">
    <name type="scientific">Selenomonas artemidis F0399</name>
    <dbReference type="NCBI Taxonomy" id="749551"/>
    <lineage>
        <taxon>Bacteria</taxon>
        <taxon>Bacillati</taxon>
        <taxon>Bacillota</taxon>
        <taxon>Negativicutes</taxon>
        <taxon>Selenomonadales</taxon>
        <taxon>Selenomonadaceae</taxon>
        <taxon>Selenomonas</taxon>
    </lineage>
</organism>
<dbReference type="Pfam" id="PF05105">
    <property type="entry name" value="Phage_holin_4_1"/>
    <property type="match status" value="1"/>
</dbReference>
<dbReference type="InterPro" id="IPR006480">
    <property type="entry name" value="Phage_holin_4_1"/>
</dbReference>
<keyword evidence="2 5" id="KW-0812">Transmembrane</keyword>
<dbReference type="STRING" id="749551.HMPREF9555_01793"/>
<sequence>MKGANMLDIMWKVLERLQEAWAFKACVSCIFALASHTHVQMAVAFAALVCVDLLTKWLSLSRQYLIDSGMEQPRFWTCLCNIRAAQRAGYIRSEEMRTRFVAKMLTYFGVVAAAWLVDSMCVRAGAPTVAVVVVVGYLSVTEMLSILENMERSGVTEAAELSELIRKKSGINKKKEE</sequence>
<feature type="transmembrane region" description="Helical" evidence="5">
    <location>
        <begin position="129"/>
        <end position="147"/>
    </location>
</feature>
<evidence type="ECO:0000313" key="7">
    <source>
        <dbReference type="Proteomes" id="UP000004633"/>
    </source>
</evidence>
<evidence type="ECO:0008006" key="8">
    <source>
        <dbReference type="Google" id="ProtNLM"/>
    </source>
</evidence>
<keyword evidence="4 5" id="KW-0472">Membrane</keyword>
<reference evidence="6 7" key="1">
    <citation type="submission" date="2010-08" db="EMBL/GenBank/DDBJ databases">
        <authorList>
            <person name="Weinstock G."/>
            <person name="Sodergren E."/>
            <person name="Clifton S."/>
            <person name="Fulton L."/>
            <person name="Fulton B."/>
            <person name="Courtney L."/>
            <person name="Fronick C."/>
            <person name="Harrison M."/>
            <person name="Strong C."/>
            <person name="Farmer C."/>
            <person name="Delahaunty K."/>
            <person name="Markovic C."/>
            <person name="Hall O."/>
            <person name="Minx P."/>
            <person name="Tomlinson C."/>
            <person name="Mitreva M."/>
            <person name="Hou S."/>
            <person name="Chen J."/>
            <person name="Wollam A."/>
            <person name="Pepin K.H."/>
            <person name="Johnson M."/>
            <person name="Bhonagiri V."/>
            <person name="Zhang X."/>
            <person name="Suruliraj S."/>
            <person name="Warren W."/>
            <person name="Chinwalla A."/>
            <person name="Mardis E.R."/>
            <person name="Wilson R.K."/>
        </authorList>
    </citation>
    <scope>NUCLEOTIDE SEQUENCE [LARGE SCALE GENOMIC DNA]</scope>
    <source>
        <strain evidence="6 7">F0399</strain>
    </source>
</reference>
<evidence type="ECO:0000256" key="1">
    <source>
        <dbReference type="ARBA" id="ARBA00004141"/>
    </source>
</evidence>
<accession>E7N452</accession>
<keyword evidence="3 5" id="KW-1133">Transmembrane helix</keyword>
<comment type="caution">
    <text evidence="6">The sequence shown here is derived from an EMBL/GenBank/DDBJ whole genome shotgun (WGS) entry which is preliminary data.</text>
</comment>
<dbReference type="HOGENOM" id="CLU_115442_0_0_9"/>
<evidence type="ECO:0000256" key="5">
    <source>
        <dbReference type="SAM" id="Phobius"/>
    </source>
</evidence>
<gene>
    <name evidence="6" type="ORF">HMPREF9555_01793</name>
</gene>
<dbReference type="Proteomes" id="UP000004633">
    <property type="component" value="Unassembled WGS sequence"/>
</dbReference>
<evidence type="ECO:0000256" key="2">
    <source>
        <dbReference type="ARBA" id="ARBA00022692"/>
    </source>
</evidence>
<evidence type="ECO:0000256" key="3">
    <source>
        <dbReference type="ARBA" id="ARBA00022989"/>
    </source>
</evidence>